<dbReference type="RefSeq" id="WP_204199598.1">
    <property type="nucleotide sequence ID" value="NZ_JAFEMC010000004.1"/>
</dbReference>
<organism evidence="3 4">
    <name type="scientific">Sphingomonas longa</name>
    <dbReference type="NCBI Taxonomy" id="2778730"/>
    <lineage>
        <taxon>Bacteria</taxon>
        <taxon>Pseudomonadati</taxon>
        <taxon>Pseudomonadota</taxon>
        <taxon>Alphaproteobacteria</taxon>
        <taxon>Sphingomonadales</taxon>
        <taxon>Sphingomonadaceae</taxon>
        <taxon>Sphingomonas</taxon>
    </lineage>
</organism>
<keyword evidence="4" id="KW-1185">Reference proteome</keyword>
<dbReference type="InterPro" id="IPR029058">
    <property type="entry name" value="AB_hydrolase_fold"/>
</dbReference>
<dbReference type="Gene3D" id="3.40.50.1820">
    <property type="entry name" value="alpha/beta hydrolase"/>
    <property type="match status" value="1"/>
</dbReference>
<reference evidence="3 4" key="1">
    <citation type="submission" date="2020-12" db="EMBL/GenBank/DDBJ databases">
        <title>Sphingomonas sp.</title>
        <authorList>
            <person name="Kim M.K."/>
        </authorList>
    </citation>
    <scope>NUCLEOTIDE SEQUENCE [LARGE SCALE GENOMIC DNA]</scope>
    <source>
        <strain evidence="3 4">BT552</strain>
    </source>
</reference>
<dbReference type="Proteomes" id="UP000763641">
    <property type="component" value="Unassembled WGS sequence"/>
</dbReference>
<name>A0ABS2D991_9SPHN</name>
<dbReference type="SUPFAM" id="SSF53474">
    <property type="entry name" value="alpha/beta-Hydrolases"/>
    <property type="match status" value="1"/>
</dbReference>
<evidence type="ECO:0000313" key="4">
    <source>
        <dbReference type="Proteomes" id="UP000763641"/>
    </source>
</evidence>
<keyword evidence="1 3" id="KW-0378">Hydrolase</keyword>
<evidence type="ECO:0000313" key="3">
    <source>
        <dbReference type="EMBL" id="MBM6577491.1"/>
    </source>
</evidence>
<dbReference type="PANTHER" id="PTHR48081:SF8">
    <property type="entry name" value="ALPHA_BETA HYDROLASE FOLD-3 DOMAIN-CONTAINING PROTEIN-RELATED"/>
    <property type="match status" value="1"/>
</dbReference>
<protein>
    <submittedName>
        <fullName evidence="3">Alpha/beta hydrolase</fullName>
    </submittedName>
</protein>
<proteinExistence type="predicted"/>
<comment type="caution">
    <text evidence="3">The sequence shown here is derived from an EMBL/GenBank/DDBJ whole genome shotgun (WGS) entry which is preliminary data.</text>
</comment>
<dbReference type="InterPro" id="IPR050300">
    <property type="entry name" value="GDXG_lipolytic_enzyme"/>
</dbReference>
<dbReference type="Pfam" id="PF07859">
    <property type="entry name" value="Abhydrolase_3"/>
    <property type="match status" value="1"/>
</dbReference>
<gene>
    <name evidence="3" type="ORF">ILT43_14005</name>
</gene>
<dbReference type="InterPro" id="IPR013094">
    <property type="entry name" value="AB_hydrolase_3"/>
</dbReference>
<sequence length="315" mass="33433">MTSRHLVDPELHPLLAAWPTVRLTDATLAELRARDLPLPPAPDSGVDVTERRIAGPDGAPDIGLRIYRPRDATGSTGCIYHIHGGGYVGGSARELEFVHRPLAGTLGCVIVSVDYRLAPETVFPGAIEDCYAGLRWTVAHADELGIDPARLGVMGESAGGGLAAALALMARDRDEIGLAFQHLTYPMIDDRTCIRPPHPFAGEFIWTPHNNRFGWSALLGHEPGMEAVSPYAAAARADDLSGLPPAFIMTGALDLFVDEDIEYARRLIAAGVPTELHVHSGGFHGFDALPGPAVANRAQAARIDALARALSGAIA</sequence>
<evidence type="ECO:0000256" key="1">
    <source>
        <dbReference type="ARBA" id="ARBA00022801"/>
    </source>
</evidence>
<feature type="domain" description="Alpha/beta hydrolase fold-3" evidence="2">
    <location>
        <begin position="80"/>
        <end position="286"/>
    </location>
</feature>
<dbReference type="PANTHER" id="PTHR48081">
    <property type="entry name" value="AB HYDROLASE SUPERFAMILY PROTEIN C4A8.06C"/>
    <property type="match status" value="1"/>
</dbReference>
<evidence type="ECO:0000259" key="2">
    <source>
        <dbReference type="Pfam" id="PF07859"/>
    </source>
</evidence>
<dbReference type="EMBL" id="JAFEMC010000004">
    <property type="protein sequence ID" value="MBM6577491.1"/>
    <property type="molecule type" value="Genomic_DNA"/>
</dbReference>
<accession>A0ABS2D991</accession>
<dbReference type="GO" id="GO:0016787">
    <property type="term" value="F:hydrolase activity"/>
    <property type="evidence" value="ECO:0007669"/>
    <property type="project" value="UniProtKB-KW"/>
</dbReference>